<dbReference type="AlphaFoldDB" id="A0A9P7EWN8"/>
<evidence type="ECO:0000313" key="2">
    <source>
        <dbReference type="Proteomes" id="UP000823399"/>
    </source>
</evidence>
<dbReference type="RefSeq" id="XP_041286867.1">
    <property type="nucleotide sequence ID" value="XM_041429832.1"/>
</dbReference>
<proteinExistence type="predicted"/>
<accession>A0A9P7EWN8</accession>
<dbReference type="EMBL" id="JABBWM010000090">
    <property type="protein sequence ID" value="KAG2092494.1"/>
    <property type="molecule type" value="Genomic_DNA"/>
</dbReference>
<dbReference type="GeneID" id="64692091"/>
<gene>
    <name evidence="1" type="ORF">F5147DRAFT_433432</name>
</gene>
<protein>
    <submittedName>
        <fullName evidence="1">Uncharacterized protein</fullName>
    </submittedName>
</protein>
<reference evidence="1" key="1">
    <citation type="journal article" date="2020" name="New Phytol.">
        <title>Comparative genomics reveals dynamic genome evolution in host specialist ectomycorrhizal fungi.</title>
        <authorList>
            <person name="Lofgren L.A."/>
            <person name="Nguyen N.H."/>
            <person name="Vilgalys R."/>
            <person name="Ruytinx J."/>
            <person name="Liao H.L."/>
            <person name="Branco S."/>
            <person name="Kuo A."/>
            <person name="LaButti K."/>
            <person name="Lipzen A."/>
            <person name="Andreopoulos W."/>
            <person name="Pangilinan J."/>
            <person name="Riley R."/>
            <person name="Hundley H."/>
            <person name="Na H."/>
            <person name="Barry K."/>
            <person name="Grigoriev I.V."/>
            <person name="Stajich J.E."/>
            <person name="Kennedy P.G."/>
        </authorList>
    </citation>
    <scope>NUCLEOTIDE SEQUENCE</scope>
    <source>
        <strain evidence="1">FC423</strain>
    </source>
</reference>
<dbReference type="OrthoDB" id="2691297at2759"/>
<comment type="caution">
    <text evidence="1">The sequence shown here is derived from an EMBL/GenBank/DDBJ whole genome shotgun (WGS) entry which is preliminary data.</text>
</comment>
<organism evidence="1 2">
    <name type="scientific">Suillus discolor</name>
    <dbReference type="NCBI Taxonomy" id="1912936"/>
    <lineage>
        <taxon>Eukaryota</taxon>
        <taxon>Fungi</taxon>
        <taxon>Dikarya</taxon>
        <taxon>Basidiomycota</taxon>
        <taxon>Agaricomycotina</taxon>
        <taxon>Agaricomycetes</taxon>
        <taxon>Agaricomycetidae</taxon>
        <taxon>Boletales</taxon>
        <taxon>Suillineae</taxon>
        <taxon>Suillaceae</taxon>
        <taxon>Suillus</taxon>
    </lineage>
</organism>
<evidence type="ECO:0000313" key="1">
    <source>
        <dbReference type="EMBL" id="KAG2092494.1"/>
    </source>
</evidence>
<name>A0A9P7EWN8_9AGAM</name>
<dbReference type="Proteomes" id="UP000823399">
    <property type="component" value="Unassembled WGS sequence"/>
</dbReference>
<sequence length="711" mass="80755">MAYCNDYLVSSDSDGLDCLEYLQALYMRLHNRMCFIVPCLSTKVGDLEAHSLDLHFHVSSDDEYALTFPGTPTSHLEALSIKWLLETSTDPGVFLAAVSLVPQVEWPLDLDVSDTLHQLYDVLISCVGFYGQIIPSLEEKASACTMALSHLYCGHVLQAYPARGEFLGRRTRDYDTFYDMTLGNIGTANKMVLVSAMQLCSSEDDDLDLGFSWHTFWLHKCPDSVLGWLSHSLPYHFVTGRVNEHVEKIATKVISKLLSSTSSPSNQIVANCTLLACVMIGVQFDKRDIVQIDKSSALPRLSESLLVQFQKVLWAWDEGQLDKDSTGAVCRAWKLLDIICRIIELVRPHFLSSFHIMQNLDVCKRIYSRARSSEQNDASVSLAALRKLWYTGLFLQGGSHSPEDFDWAVDYLDFIHSDDHEAAYDILLLLGSMEVRCSSSKQHLFFESLIACMDDNMPQYLRHAALRAAHNVREEIASIDAIHDAMLRNTVLTKLFPAILSVLCLHPDTTPTNDGPDHFFYESRDFCYLELVFALAGNSDWRSHLSGDRHIDQCFSMIPRYCDPEYGKHAFYIAGIILQIAPEQTSDTSLNSVTEQQWWDVMRCAWNYPPHDFHNTRNIELLLVLVDGTKKYMHIASKSNLEQLIGRVDWFLKYLERDMRWQRRLQELRLETGPEIQSLEQGERIAIVVKALRSAASDMIESFGQQLSVAG</sequence>
<keyword evidence="2" id="KW-1185">Reference proteome</keyword>